<dbReference type="EMBL" id="CP134536">
    <property type="protein sequence ID" value="WNH12959.1"/>
    <property type="molecule type" value="Genomic_DNA"/>
</dbReference>
<evidence type="ECO:0000256" key="2">
    <source>
        <dbReference type="SAM" id="SignalP"/>
    </source>
</evidence>
<feature type="chain" id="PRO_5046841888" evidence="2">
    <location>
        <begin position="24"/>
        <end position="281"/>
    </location>
</feature>
<dbReference type="RefSeq" id="WP_415862939.1">
    <property type="nucleotide sequence ID" value="NZ_CP134536.1"/>
</dbReference>
<sequence length="281" mass="30768">MNSNIPKLLLIMIMFLVSTLGHSQPNSNSLKAEYKTITVTKDIPYREGNSDAWKLDLAMPQNFGATIRPALVIIHGGGWAGGSKSVDVYQKMMVDYAQKGYVTINVEYRLTGEAGFPACIEDVKCAVRWLRAHAKELSIDPDRIGAYGHSAGAHLALMLGMVPKSAGLEGDGGWDEHSSVINVVGAGSPPTELGRDVPMAKKEWWPIGYIAKIGTPLFLIQGTNDRIVRPELTRDFVEKMKVVGANIEYLECEGQHGVAYNENLSITEPALETFFAKHLNP</sequence>
<dbReference type="InterPro" id="IPR050300">
    <property type="entry name" value="GDXG_lipolytic_enzyme"/>
</dbReference>
<keyword evidence="1 4" id="KW-0378">Hydrolase</keyword>
<dbReference type="PANTHER" id="PTHR48081:SF13">
    <property type="entry name" value="ALPHA_BETA HYDROLASE"/>
    <property type="match status" value="1"/>
</dbReference>
<accession>A0ABY9Y576</accession>
<evidence type="ECO:0000259" key="3">
    <source>
        <dbReference type="Pfam" id="PF20434"/>
    </source>
</evidence>
<proteinExistence type="predicted"/>
<evidence type="ECO:0000256" key="1">
    <source>
        <dbReference type="ARBA" id="ARBA00022801"/>
    </source>
</evidence>
<feature type="signal peptide" evidence="2">
    <location>
        <begin position="1"/>
        <end position="23"/>
    </location>
</feature>
<dbReference type="Gene3D" id="3.40.50.1820">
    <property type="entry name" value="alpha/beta hydrolase"/>
    <property type="match status" value="1"/>
</dbReference>
<dbReference type="InterPro" id="IPR029058">
    <property type="entry name" value="AB_hydrolase_fold"/>
</dbReference>
<keyword evidence="2" id="KW-0732">Signal</keyword>
<organism evidence="4 5">
    <name type="scientific">Thalassobellus suaedae</name>
    <dbReference type="NCBI Taxonomy" id="3074124"/>
    <lineage>
        <taxon>Bacteria</taxon>
        <taxon>Pseudomonadati</taxon>
        <taxon>Bacteroidota</taxon>
        <taxon>Flavobacteriia</taxon>
        <taxon>Flavobacteriales</taxon>
        <taxon>Flavobacteriaceae</taxon>
        <taxon>Thalassobellus</taxon>
    </lineage>
</organism>
<name>A0ABY9Y576_9FLAO</name>
<evidence type="ECO:0000313" key="5">
    <source>
        <dbReference type="Proteomes" id="UP001303407"/>
    </source>
</evidence>
<evidence type="ECO:0000313" key="4">
    <source>
        <dbReference type="EMBL" id="WNH12959.1"/>
    </source>
</evidence>
<gene>
    <name evidence="4" type="ORF">RHP49_01595</name>
</gene>
<dbReference type="PANTHER" id="PTHR48081">
    <property type="entry name" value="AB HYDROLASE SUPERFAMILY PROTEIN C4A8.06C"/>
    <property type="match status" value="1"/>
</dbReference>
<feature type="domain" description="BD-FAE-like" evidence="3">
    <location>
        <begin position="55"/>
        <end position="192"/>
    </location>
</feature>
<dbReference type="SUPFAM" id="SSF53474">
    <property type="entry name" value="alpha/beta-Hydrolases"/>
    <property type="match status" value="1"/>
</dbReference>
<keyword evidence="5" id="KW-1185">Reference proteome</keyword>
<reference evidence="4 5" key="1">
    <citation type="submission" date="2023-09" db="EMBL/GenBank/DDBJ databases">
        <title>Thalassobella suaedae gen. nov., sp. nov., a marine bacterium of the family Flavobacteriaceae isolated from a halophyte Suaeda japonica.</title>
        <authorList>
            <person name="Lee S.Y."/>
            <person name="Hwang C.Y."/>
        </authorList>
    </citation>
    <scope>NUCLEOTIDE SEQUENCE [LARGE SCALE GENOMIC DNA]</scope>
    <source>
        <strain evidence="4 5">HL-DH10</strain>
    </source>
</reference>
<dbReference type="Pfam" id="PF20434">
    <property type="entry name" value="BD-FAE"/>
    <property type="match status" value="1"/>
</dbReference>
<protein>
    <submittedName>
        <fullName evidence="4">Alpha/beta hydrolase</fullName>
    </submittedName>
</protein>
<dbReference type="Proteomes" id="UP001303407">
    <property type="component" value="Chromosome"/>
</dbReference>
<dbReference type="InterPro" id="IPR049492">
    <property type="entry name" value="BD-FAE-like_dom"/>
</dbReference>
<dbReference type="GO" id="GO:0016787">
    <property type="term" value="F:hydrolase activity"/>
    <property type="evidence" value="ECO:0007669"/>
    <property type="project" value="UniProtKB-KW"/>
</dbReference>